<comment type="caution">
    <text evidence="3">The sequence shown here is derived from an EMBL/GenBank/DDBJ whole genome shotgun (WGS) entry which is preliminary data.</text>
</comment>
<name>A0A8H7NS83_9APHY</name>
<evidence type="ECO:0000256" key="1">
    <source>
        <dbReference type="SAM" id="MobiDB-lite"/>
    </source>
</evidence>
<reference evidence="3" key="1">
    <citation type="submission" date="2020-11" db="EMBL/GenBank/DDBJ databases">
        <authorList>
            <person name="Koelle M."/>
            <person name="Horta M.A.C."/>
            <person name="Nowrousian M."/>
            <person name="Ohm R.A."/>
            <person name="Benz P."/>
            <person name="Pilgard A."/>
        </authorList>
    </citation>
    <scope>NUCLEOTIDE SEQUENCE</scope>
    <source>
        <strain evidence="3">FPRL280</strain>
    </source>
</reference>
<dbReference type="InterPro" id="IPR025165">
    <property type="entry name" value="DUF4100"/>
</dbReference>
<accession>A0A8H7NS83</accession>
<feature type="compositionally biased region" description="Basic and acidic residues" evidence="1">
    <location>
        <begin position="452"/>
        <end position="478"/>
    </location>
</feature>
<dbReference type="Pfam" id="PF13352">
    <property type="entry name" value="DUF4100"/>
    <property type="match status" value="1"/>
</dbReference>
<feature type="region of interest" description="Disordered" evidence="1">
    <location>
        <begin position="194"/>
        <end position="223"/>
    </location>
</feature>
<sequence length="609" mass="68376">MTTVAPVPMPAPGSRRAPRFKGKKLEVFLVDFEKLAKHAGLKDDDLPTEVLLYCSTSVRELLRRNAKFKGKDWDEAKKAMRLFYRDKSEEQVTVVGLRDFAEQMRRKNKVNTSRALDKYAIVFGKRMGDLVAQGQMPDKERDVLFFRGLGKDIRMAIRPELRQLKGKKPLVLDPPTMEEVLKEAQDHFNVLDIDYDPESEDDDSGSDTDDNDNSKGKDKKRAGKVLQVKTVKTRATTPDSGVLALEGVARLAEQVRKLTLTMGQSQVFQKADGSVGGVTLDLMREGLVRFSQETGRLVRADGSQLLPSNGMPGGFAAILRREQWERKAKDRDREAPPHQQNKAANVFAMGLMRDNEDVLRGNMFAASCEEVFSFPVQTRAQSKAAGKETLTNEIQKSVRFEFEHVGGKPGGQSKESTVTVREPAAPTRLTPAKDKPSLESEVRPHQANSETGWREREQKKREAQREARRQGGGDERPKLGKIPHFRFTSDVQDGISLDGVWDKILDTLVSLPLREILGMAPELQKRFAALTRTRKEVTVQSIKLQDEEVVKSEEEEDKQDRSDEAGTAMVAYSTAEELYGLLERYAGAVAVGSRHYCRDLRSSDRAEQT</sequence>
<dbReference type="EMBL" id="JADOXO010000926">
    <property type="protein sequence ID" value="KAF9799290.1"/>
    <property type="molecule type" value="Genomic_DNA"/>
</dbReference>
<evidence type="ECO:0000313" key="3">
    <source>
        <dbReference type="EMBL" id="KAF9799290.1"/>
    </source>
</evidence>
<feature type="region of interest" description="Disordered" evidence="1">
    <location>
        <begin position="404"/>
        <end position="482"/>
    </location>
</feature>
<evidence type="ECO:0000313" key="4">
    <source>
        <dbReference type="Proteomes" id="UP000639403"/>
    </source>
</evidence>
<dbReference type="AlphaFoldDB" id="A0A8H7NS83"/>
<feature type="compositionally biased region" description="Acidic residues" evidence="1">
    <location>
        <begin position="194"/>
        <end position="211"/>
    </location>
</feature>
<evidence type="ECO:0000259" key="2">
    <source>
        <dbReference type="Pfam" id="PF13352"/>
    </source>
</evidence>
<proteinExistence type="predicted"/>
<protein>
    <recommendedName>
        <fullName evidence="2">DUF4100 domain-containing protein</fullName>
    </recommendedName>
</protein>
<gene>
    <name evidence="3" type="ORF">IEO21_10592</name>
</gene>
<feature type="compositionally biased region" description="Basic and acidic residues" evidence="1">
    <location>
        <begin position="431"/>
        <end position="444"/>
    </location>
</feature>
<reference evidence="3" key="2">
    <citation type="journal article" name="Front. Microbiol.">
        <title>Degradative Capacity of Two Strains of Rhodonia placenta: From Phenotype to Genotype.</title>
        <authorList>
            <person name="Kolle M."/>
            <person name="Horta M.A.C."/>
            <person name="Nowrousian M."/>
            <person name="Ohm R.A."/>
            <person name="Benz J.P."/>
            <person name="Pilgard A."/>
        </authorList>
    </citation>
    <scope>NUCLEOTIDE SEQUENCE</scope>
    <source>
        <strain evidence="3">FPRL280</strain>
    </source>
</reference>
<dbReference type="Proteomes" id="UP000639403">
    <property type="component" value="Unassembled WGS sequence"/>
</dbReference>
<feature type="domain" description="DUF4100" evidence="2">
    <location>
        <begin position="295"/>
        <end position="538"/>
    </location>
</feature>
<organism evidence="3 4">
    <name type="scientific">Rhodonia placenta</name>
    <dbReference type="NCBI Taxonomy" id="104341"/>
    <lineage>
        <taxon>Eukaryota</taxon>
        <taxon>Fungi</taxon>
        <taxon>Dikarya</taxon>
        <taxon>Basidiomycota</taxon>
        <taxon>Agaricomycotina</taxon>
        <taxon>Agaricomycetes</taxon>
        <taxon>Polyporales</taxon>
        <taxon>Adustoporiaceae</taxon>
        <taxon>Rhodonia</taxon>
    </lineage>
</organism>